<evidence type="ECO:0000256" key="1">
    <source>
        <dbReference type="ARBA" id="ARBA00022737"/>
    </source>
</evidence>
<dbReference type="PROSITE" id="PS50005">
    <property type="entry name" value="TPR"/>
    <property type="match status" value="1"/>
</dbReference>
<dbReference type="Pfam" id="PF07719">
    <property type="entry name" value="TPR_2"/>
    <property type="match status" value="1"/>
</dbReference>
<proteinExistence type="predicted"/>
<dbReference type="SUPFAM" id="SSF48452">
    <property type="entry name" value="TPR-like"/>
    <property type="match status" value="1"/>
</dbReference>
<dbReference type="PaxDb" id="469381-Dpep_1676"/>
<protein>
    <submittedName>
        <fullName evidence="5">Tetratricopeptide TPR_2 repeat protein</fullName>
    </submittedName>
</protein>
<keyword evidence="2 3" id="KW-0802">TPR repeat</keyword>
<evidence type="ECO:0000256" key="3">
    <source>
        <dbReference type="PROSITE-ProRule" id="PRU00339"/>
    </source>
</evidence>
<gene>
    <name evidence="5" type="ORF">Dpep_1676</name>
</gene>
<evidence type="ECO:0000313" key="6">
    <source>
        <dbReference type="Proteomes" id="UP000006427"/>
    </source>
</evidence>
<dbReference type="AlphaFoldDB" id="D2Z8A3"/>
<name>D2Z8A3_9BACT</name>
<dbReference type="EMBL" id="ABTR02000001">
    <property type="protein sequence ID" value="EFC91700.1"/>
    <property type="molecule type" value="Genomic_DNA"/>
</dbReference>
<evidence type="ECO:0000313" key="5">
    <source>
        <dbReference type="EMBL" id="EFC91700.1"/>
    </source>
</evidence>
<dbReference type="InterPro" id="IPR019734">
    <property type="entry name" value="TPR_rpt"/>
</dbReference>
<dbReference type="OrthoDB" id="6451at2"/>
<evidence type="ECO:0000256" key="2">
    <source>
        <dbReference type="ARBA" id="ARBA00022803"/>
    </source>
</evidence>
<dbReference type="STRING" id="469381.Dpep_1676"/>
<reference evidence="5 6" key="1">
    <citation type="journal article" date="2010" name="Stand. Genomic Sci.">
        <title>Permanent draft genome sequence of Dethiosulfovibrio peptidovorans type strain (SEBR 4207).</title>
        <authorList>
            <person name="Labutti K."/>
            <person name="Mayilraj S."/>
            <person name="Clum A."/>
            <person name="Lucas S."/>
            <person name="Glavina Del Rio T."/>
            <person name="Nolan M."/>
            <person name="Tice H."/>
            <person name="Cheng J.F."/>
            <person name="Pitluck S."/>
            <person name="Liolios K."/>
            <person name="Ivanova N."/>
            <person name="Mavromatis K."/>
            <person name="Mikhailova N."/>
            <person name="Pati A."/>
            <person name="Goodwin L."/>
            <person name="Chen A."/>
            <person name="Palaniappan K."/>
            <person name="Land M."/>
            <person name="Hauser L."/>
            <person name="Chang Y.J."/>
            <person name="Jeffries C.D."/>
            <person name="Rohde M."/>
            <person name="Spring S."/>
            <person name="Goker M."/>
            <person name="Woyke T."/>
            <person name="Bristow J."/>
            <person name="Eisen J.A."/>
            <person name="Markowitz V."/>
            <person name="Hugenholtz P."/>
            <person name="Kyrpides N.C."/>
            <person name="Klenk H.P."/>
            <person name="Lapidus A."/>
        </authorList>
    </citation>
    <scope>NUCLEOTIDE SEQUENCE [LARGE SCALE GENOMIC DNA]</scope>
    <source>
        <strain evidence="5 6">DSM 11002</strain>
    </source>
</reference>
<accession>D2Z8A3</accession>
<evidence type="ECO:0000256" key="4">
    <source>
        <dbReference type="SAM" id="MobiDB-lite"/>
    </source>
</evidence>
<keyword evidence="6" id="KW-1185">Reference proteome</keyword>
<dbReference type="InterPro" id="IPR011990">
    <property type="entry name" value="TPR-like_helical_dom_sf"/>
</dbReference>
<comment type="caution">
    <text evidence="5">The sequence shown here is derived from an EMBL/GenBank/DDBJ whole genome shotgun (WGS) entry which is preliminary data.</text>
</comment>
<dbReference type="InterPro" id="IPR013105">
    <property type="entry name" value="TPR_2"/>
</dbReference>
<feature type="region of interest" description="Disordered" evidence="4">
    <location>
        <begin position="163"/>
        <end position="211"/>
    </location>
</feature>
<dbReference type="RefSeq" id="WP_005661258.1">
    <property type="nucleotide sequence ID" value="NZ_ABTR02000001.1"/>
</dbReference>
<feature type="repeat" description="TPR" evidence="3">
    <location>
        <begin position="25"/>
        <end position="58"/>
    </location>
</feature>
<dbReference type="Gene3D" id="1.25.40.10">
    <property type="entry name" value="Tetratricopeptide repeat domain"/>
    <property type="match status" value="1"/>
</dbReference>
<keyword evidence="1" id="KW-0677">Repeat</keyword>
<dbReference type="Proteomes" id="UP000006427">
    <property type="component" value="Unassembled WGS sequence"/>
</dbReference>
<organism evidence="5 6">
    <name type="scientific">Dethiosulfovibrio peptidovorans DSM 11002</name>
    <dbReference type="NCBI Taxonomy" id="469381"/>
    <lineage>
        <taxon>Bacteria</taxon>
        <taxon>Thermotogati</taxon>
        <taxon>Synergistota</taxon>
        <taxon>Synergistia</taxon>
        <taxon>Synergistales</taxon>
        <taxon>Dethiosulfovibrionaceae</taxon>
        <taxon>Dethiosulfovibrio</taxon>
    </lineage>
</organism>
<sequence>MIEAGLYHRGVDYLQAYLEQRPNSSDGWYWLAKGLQGMGKLQESQRAFTKVLEIDPEFPQLSRVLQNRKEGEAIPLWDRSRKAYRHALPVIDPGRDIYRDHVEARPAPIPCPTPPDPGPNDNLTTQKETVQTVPGFSAMGARKIILPPQGNHDRTPVKAVPIPPVKELTGEPEGPGIPTVEVEEIPLQGSSNDKKPVYVPPKPNLDTSETP</sequence>